<evidence type="ECO:0000313" key="1">
    <source>
        <dbReference type="EMBL" id="PNV58299.1"/>
    </source>
</evidence>
<accession>A0A2K2TJV1</accession>
<protein>
    <submittedName>
        <fullName evidence="1">Uncharacterized protein</fullName>
    </submittedName>
</protein>
<gene>
    <name evidence="1" type="ORF">C1Y38_04005</name>
</gene>
<name>A0A2K2TJV1_LIMFE</name>
<reference evidence="1 2" key="1">
    <citation type="submission" date="2018-01" db="EMBL/GenBank/DDBJ databases">
        <title>Draft genome sequence of the feruloyl esterase-producing strain Lactobacillus fermentum CRL 1446, isolated from artisanal goat milk cheese.</title>
        <authorList>
            <person name="Abeijon Mukdsi M.C."/>
            <person name="Saavedra L."/>
            <person name="Gauffin Cano M.P."/>
            <person name="Hebert E.M."/>
            <person name="Medina R.B."/>
        </authorList>
    </citation>
    <scope>NUCLEOTIDE SEQUENCE [LARGE SCALE GENOMIC DNA]</scope>
    <source>
        <strain evidence="1 2">CRL 1446</strain>
    </source>
</reference>
<organism evidence="1 2">
    <name type="scientific">Limosilactobacillus fermentum</name>
    <name type="common">Lactobacillus fermentum</name>
    <dbReference type="NCBI Taxonomy" id="1613"/>
    <lineage>
        <taxon>Bacteria</taxon>
        <taxon>Bacillati</taxon>
        <taxon>Bacillota</taxon>
        <taxon>Bacilli</taxon>
        <taxon>Lactobacillales</taxon>
        <taxon>Lactobacillaceae</taxon>
        <taxon>Limosilactobacillus</taxon>
    </lineage>
</organism>
<sequence length="64" mass="7286">MEGKRGSECFLKPVSNIDFNPPQPQTFEDLEQLVTEGIDYFTHSFISGKRNDLTAAEYRFGKAN</sequence>
<proteinExistence type="predicted"/>
<evidence type="ECO:0000313" key="2">
    <source>
        <dbReference type="Proteomes" id="UP000236514"/>
    </source>
</evidence>
<dbReference type="EMBL" id="POTQ01000005">
    <property type="protein sequence ID" value="PNV58299.1"/>
    <property type="molecule type" value="Genomic_DNA"/>
</dbReference>
<dbReference type="Proteomes" id="UP000236514">
    <property type="component" value="Unassembled WGS sequence"/>
</dbReference>
<dbReference type="AlphaFoldDB" id="A0A2K2TJV1"/>
<comment type="caution">
    <text evidence="1">The sequence shown here is derived from an EMBL/GenBank/DDBJ whole genome shotgun (WGS) entry which is preliminary data.</text>
</comment>